<accession>A0ABX8UKE4</accession>
<feature type="compositionally biased region" description="Low complexity" evidence="9">
    <location>
        <begin position="345"/>
        <end position="381"/>
    </location>
</feature>
<dbReference type="InterPro" id="IPR011990">
    <property type="entry name" value="TPR-like_helical_dom_sf"/>
</dbReference>
<dbReference type="Pfam" id="PF13432">
    <property type="entry name" value="TPR_16"/>
    <property type="match status" value="2"/>
</dbReference>
<proteinExistence type="inferred from homology"/>
<dbReference type="Pfam" id="PF13844">
    <property type="entry name" value="Glyco_transf_41"/>
    <property type="match status" value="2"/>
</dbReference>
<feature type="repeat" description="TPR" evidence="8">
    <location>
        <begin position="526"/>
        <end position="559"/>
    </location>
</feature>
<keyword evidence="7 8" id="KW-0802">TPR repeat</keyword>
<keyword evidence="6" id="KW-0677">Repeat</keyword>
<name>A0ABX8UKE4_9BURK</name>
<organism evidence="11 12">
    <name type="scientific">Paraburkholderia edwinii</name>
    <dbReference type="NCBI Taxonomy" id="2861782"/>
    <lineage>
        <taxon>Bacteria</taxon>
        <taxon>Pseudomonadati</taxon>
        <taxon>Pseudomonadota</taxon>
        <taxon>Betaproteobacteria</taxon>
        <taxon>Burkholderiales</taxon>
        <taxon>Burkholderiaceae</taxon>
        <taxon>Paraburkholderia</taxon>
    </lineage>
</organism>
<dbReference type="EC" id="2.4.1.255" evidence="3"/>
<dbReference type="Pfam" id="PF14559">
    <property type="entry name" value="TPR_19"/>
    <property type="match status" value="1"/>
</dbReference>
<evidence type="ECO:0000256" key="6">
    <source>
        <dbReference type="ARBA" id="ARBA00022737"/>
    </source>
</evidence>
<sequence length="1003" mass="109295">MTLDATLQQAVQHHQAEAFAEAERLYRSILQAQPDHPEANHHLGMLAVQLEQHAMGLPFLKAAVEASPQHAEFRRDYIDALEATGQRDEAARVRDAGRAHSTPANAGFVTGIHANAATNAAAPNAASAMPTNAAAASAEIDVLAVQFVETIALLTAKGDHASAEALAQQMARLLPEHGFGWKTLAHAALRRSDLDGALVPLQHAVRLMPQDEPLRNHLNAAIAMRNARALDQAGQYEEAERLYRIVVGCYPQYPDALHKLAVVLIRLRQPDAAVPLLEHAIGLNPNQPQYWMNYVDALLQSGQTKAAWAALEMGQQRGMTGAAVDAVINLMTTISAQNLEIKPAPITAPPADASAPAPAPSDATAPAPAPATAKTARPSRPGAAGEPMPSQRECDTAVAHFNKGRLDEAVAAGRSLTERFPSLPLGWKVLGCGSYRLAKYDDAFGALQTASKLAPLDVEVLQALVSLLMAKNMHQDAEARCQAMLDIEPENPEGQRIMGIVLLTQGRLKEAEQLARNSAATSPDGSGTQVTLGAILLQQGRHAEAAKVFRRALELDPTHTTAFENLNFCLSHVENVEPDDLFAEHVRYGEHFETPLKKHWKPHRNRKNPDRPLHVGFISGDFRGHAVANFLEPVLERLAEDRSLVLHAYTNTPGEDQVTDRLRQHFAHWHHIFGTHSDVAADQIRADGIDILIDLAGHTANNRLLVMAYKPAPVQASWIGYPGTTGLTAVDYFLADRFWVPTEEFRSRFVEKIVYLPAVAPFKHETLCPPVNGLPALRNGHVTFGSFNRIEKLRRDVIELWAKVLHAVPGSRMMVASMPKDSVPDELIGWFADAGIGRERLDFKPRSSVAVYLQQHYHVDILLDTFPFTGLTTTLQALWMGVPTLTLPGRTVPSRSGVVALSHVGLESFVADGVDDYVKKAVAHASDVQALAELRAGMRARCEASPMFKPDLIATAFTQALRVMWRRWCEGKPAEMLDMSEIARAATTPGAQDQEAPGTIAAR</sequence>
<comment type="similarity">
    <text evidence="2">Belongs to the glycosyltransferase 41 family. O-GlcNAc transferase subfamily.</text>
</comment>
<evidence type="ECO:0000256" key="9">
    <source>
        <dbReference type="SAM" id="MobiDB-lite"/>
    </source>
</evidence>
<dbReference type="SUPFAM" id="SSF48452">
    <property type="entry name" value="TPR-like"/>
    <property type="match status" value="2"/>
</dbReference>
<dbReference type="PANTHER" id="PTHR44835:SF1">
    <property type="entry name" value="PROTEIN O-GLCNAC TRANSFERASE"/>
    <property type="match status" value="1"/>
</dbReference>
<dbReference type="InterPro" id="IPR051939">
    <property type="entry name" value="Glycosyltr_41/O-GlcNAc_trsf"/>
</dbReference>
<keyword evidence="4" id="KW-0328">Glycosyltransferase</keyword>
<evidence type="ECO:0000256" key="7">
    <source>
        <dbReference type="ARBA" id="ARBA00022803"/>
    </source>
</evidence>
<dbReference type="InterPro" id="IPR029489">
    <property type="entry name" value="OGT/SEC/SPY_C"/>
</dbReference>
<feature type="repeat" description="TPR" evidence="8">
    <location>
        <begin position="254"/>
        <end position="287"/>
    </location>
</feature>
<reference evidence="11 12" key="1">
    <citation type="submission" date="2021-07" db="EMBL/GenBank/DDBJ databases">
        <title>Paraburkholderia edwinii protects Aspergillus sp. from phenazines by acting as a toxin sponge.</title>
        <authorList>
            <person name="Dahlstrom K.M."/>
            <person name="Newman D.K."/>
        </authorList>
    </citation>
    <scope>NUCLEOTIDE SEQUENCE [LARGE SCALE GENOMIC DNA]</scope>
    <source>
        <strain evidence="11 12">Pe01</strain>
    </source>
</reference>
<feature type="domain" description="O-GlcNAc transferase C-terminal" evidence="10">
    <location>
        <begin position="778"/>
        <end position="949"/>
    </location>
</feature>
<dbReference type="InterPro" id="IPR019734">
    <property type="entry name" value="TPR_rpt"/>
</dbReference>
<evidence type="ECO:0000313" key="12">
    <source>
        <dbReference type="Proteomes" id="UP000826462"/>
    </source>
</evidence>
<dbReference type="SMART" id="SM00028">
    <property type="entry name" value="TPR"/>
    <property type="match status" value="10"/>
</dbReference>
<gene>
    <name evidence="11" type="ORF">KZJ38_01930</name>
</gene>
<dbReference type="RefSeq" id="WP_219798546.1">
    <property type="nucleotide sequence ID" value="NZ_CP080095.1"/>
</dbReference>
<evidence type="ECO:0000256" key="3">
    <source>
        <dbReference type="ARBA" id="ARBA00011970"/>
    </source>
</evidence>
<dbReference type="Gene3D" id="1.25.40.10">
    <property type="entry name" value="Tetratricopeptide repeat domain"/>
    <property type="match status" value="4"/>
</dbReference>
<keyword evidence="12" id="KW-1185">Reference proteome</keyword>
<dbReference type="PANTHER" id="PTHR44835">
    <property type="entry name" value="UDP-N-ACETYLGLUCOSAMINE--PEPTIDE N-ACETYLGLUCOSAMINYLTRANSFERASE SPINDLY-RELATED"/>
    <property type="match status" value="1"/>
</dbReference>
<evidence type="ECO:0000256" key="5">
    <source>
        <dbReference type="ARBA" id="ARBA00022679"/>
    </source>
</evidence>
<dbReference type="Proteomes" id="UP000826462">
    <property type="component" value="Chromosome 1"/>
</dbReference>
<comment type="pathway">
    <text evidence="1">Protein modification; protein glycosylation.</text>
</comment>
<keyword evidence="5" id="KW-0808">Transferase</keyword>
<dbReference type="EMBL" id="CP080095">
    <property type="protein sequence ID" value="QYD69176.1"/>
    <property type="molecule type" value="Genomic_DNA"/>
</dbReference>
<evidence type="ECO:0000259" key="10">
    <source>
        <dbReference type="Pfam" id="PF13844"/>
    </source>
</evidence>
<evidence type="ECO:0000313" key="11">
    <source>
        <dbReference type="EMBL" id="QYD69176.1"/>
    </source>
</evidence>
<dbReference type="PROSITE" id="PS50005">
    <property type="entry name" value="TPR"/>
    <property type="match status" value="2"/>
</dbReference>
<evidence type="ECO:0000256" key="4">
    <source>
        <dbReference type="ARBA" id="ARBA00022676"/>
    </source>
</evidence>
<protein>
    <recommendedName>
        <fullName evidence="3">protein O-GlcNAc transferase</fullName>
        <ecNumber evidence="3">2.4.1.255</ecNumber>
    </recommendedName>
</protein>
<dbReference type="PROSITE" id="PS50293">
    <property type="entry name" value="TPR_REGION"/>
    <property type="match status" value="1"/>
</dbReference>
<dbReference type="Gene3D" id="3.40.50.2000">
    <property type="entry name" value="Glycogen Phosphorylase B"/>
    <property type="match status" value="1"/>
</dbReference>
<evidence type="ECO:0000256" key="8">
    <source>
        <dbReference type="PROSITE-ProRule" id="PRU00339"/>
    </source>
</evidence>
<evidence type="ECO:0000256" key="2">
    <source>
        <dbReference type="ARBA" id="ARBA00005386"/>
    </source>
</evidence>
<evidence type="ECO:0000256" key="1">
    <source>
        <dbReference type="ARBA" id="ARBA00004922"/>
    </source>
</evidence>
<feature type="region of interest" description="Disordered" evidence="9">
    <location>
        <begin position="345"/>
        <end position="393"/>
    </location>
</feature>
<dbReference type="Gene3D" id="3.40.50.11380">
    <property type="match status" value="1"/>
</dbReference>
<feature type="domain" description="O-GlcNAc transferase C-terminal" evidence="10">
    <location>
        <begin position="598"/>
        <end position="758"/>
    </location>
</feature>